<proteinExistence type="predicted"/>
<feature type="transmembrane region" description="Helical" evidence="1">
    <location>
        <begin position="6"/>
        <end position="26"/>
    </location>
</feature>
<sequence length="87" mass="10338">MYFPEVILHHFFLHFFINISLPVSTFATGFEKIVGFLKIIEFFLIFIADFFFDNCEICIQPEFFCKSIIFLQVSDLSKIITGKYFFL</sequence>
<dbReference type="EMBL" id="UINC01146243">
    <property type="protein sequence ID" value="SVD36859.1"/>
    <property type="molecule type" value="Genomic_DNA"/>
</dbReference>
<keyword evidence="1" id="KW-0472">Membrane</keyword>
<evidence type="ECO:0000256" key="1">
    <source>
        <dbReference type="SAM" id="Phobius"/>
    </source>
</evidence>
<reference evidence="2" key="1">
    <citation type="submission" date="2018-05" db="EMBL/GenBank/DDBJ databases">
        <authorList>
            <person name="Lanie J.A."/>
            <person name="Ng W.-L."/>
            <person name="Kazmierczak K.M."/>
            <person name="Andrzejewski T.M."/>
            <person name="Davidsen T.M."/>
            <person name="Wayne K.J."/>
            <person name="Tettelin H."/>
            <person name="Glass J.I."/>
            <person name="Rusch D."/>
            <person name="Podicherti R."/>
            <person name="Tsui H.-C.T."/>
            <person name="Winkler M.E."/>
        </authorList>
    </citation>
    <scope>NUCLEOTIDE SEQUENCE</scope>
</reference>
<evidence type="ECO:0000313" key="2">
    <source>
        <dbReference type="EMBL" id="SVD36859.1"/>
    </source>
</evidence>
<accession>A0A382URH1</accession>
<name>A0A382URH1_9ZZZZ</name>
<organism evidence="2">
    <name type="scientific">marine metagenome</name>
    <dbReference type="NCBI Taxonomy" id="408172"/>
    <lineage>
        <taxon>unclassified sequences</taxon>
        <taxon>metagenomes</taxon>
        <taxon>ecological metagenomes</taxon>
    </lineage>
</organism>
<keyword evidence="1" id="KW-0812">Transmembrane</keyword>
<feature type="transmembrane region" description="Helical" evidence="1">
    <location>
        <begin position="33"/>
        <end position="52"/>
    </location>
</feature>
<gene>
    <name evidence="2" type="ORF">METZ01_LOCUS389713</name>
</gene>
<protein>
    <submittedName>
        <fullName evidence="2">Uncharacterized protein</fullName>
    </submittedName>
</protein>
<dbReference type="AlphaFoldDB" id="A0A382URH1"/>
<keyword evidence="1" id="KW-1133">Transmembrane helix</keyword>